<evidence type="ECO:0000256" key="8">
    <source>
        <dbReference type="ARBA" id="ARBA00023136"/>
    </source>
</evidence>
<keyword evidence="1 10" id="KW-0171">Cobalt transport</keyword>
<comment type="caution">
    <text evidence="10">Lacks conserved residue(s) required for the propagation of feature annotation.</text>
</comment>
<keyword evidence="3 10" id="KW-1003">Cell membrane</keyword>
<comment type="subunit">
    <text evidence="10">Forms an energy-coupling factor (ECF) transporter complex composed of an ATP-binding protein (A component, CbiO), a transmembrane protein (T component, CbiQ) and 2 possible substrate-capture proteins (S components, CbiM and CbiN) of unknown stoichimetry.</text>
</comment>
<evidence type="ECO:0000256" key="1">
    <source>
        <dbReference type="ARBA" id="ARBA00022426"/>
    </source>
</evidence>
<accession>A0A1S9N3L1</accession>
<gene>
    <name evidence="10" type="primary">cbiN</name>
    <name evidence="11" type="ORF">CBEIBR21_17845</name>
</gene>
<comment type="caution">
    <text evidence="11">The sequence shown here is derived from an EMBL/GenBank/DDBJ whole genome shotgun (WGS) entry which is preliminary data.</text>
</comment>
<organism evidence="11 12">
    <name type="scientific">Clostridium beijerinckii</name>
    <name type="common">Clostridium MP</name>
    <dbReference type="NCBI Taxonomy" id="1520"/>
    <lineage>
        <taxon>Bacteria</taxon>
        <taxon>Bacillati</taxon>
        <taxon>Bacillota</taxon>
        <taxon>Clostridia</taxon>
        <taxon>Eubacteriales</taxon>
        <taxon>Clostridiaceae</taxon>
        <taxon>Clostridium</taxon>
    </lineage>
</organism>
<evidence type="ECO:0000256" key="6">
    <source>
        <dbReference type="ARBA" id="ARBA00022989"/>
    </source>
</evidence>
<comment type="subcellular location">
    <subcellularLocation>
        <location evidence="10">Cell membrane</location>
        <topology evidence="10">Multi-pass membrane protein</topology>
    </subcellularLocation>
</comment>
<dbReference type="PANTHER" id="PTHR38662:SF1">
    <property type="entry name" value="COBALT TRANSPORT PROTEIN CBIN"/>
    <property type="match status" value="1"/>
</dbReference>
<comment type="similarity">
    <text evidence="10">Belongs to the CbiN family.</text>
</comment>
<evidence type="ECO:0000313" key="11">
    <source>
        <dbReference type="EMBL" id="OOP72117.1"/>
    </source>
</evidence>
<dbReference type="HAMAP" id="MF_00330">
    <property type="entry name" value="CbiN"/>
    <property type="match status" value="1"/>
</dbReference>
<dbReference type="Proteomes" id="UP000190959">
    <property type="component" value="Unassembled WGS sequence"/>
</dbReference>
<dbReference type="InterPro" id="IPR003705">
    <property type="entry name" value="CbiN"/>
</dbReference>
<keyword evidence="9 10" id="KW-0170">Cobalt</keyword>
<keyword evidence="8 10" id="KW-0472">Membrane</keyword>
<evidence type="ECO:0000256" key="2">
    <source>
        <dbReference type="ARBA" id="ARBA00022448"/>
    </source>
</evidence>
<keyword evidence="2 10" id="KW-0813">Transport</keyword>
<dbReference type="GO" id="GO:0009236">
    <property type="term" value="P:cobalamin biosynthetic process"/>
    <property type="evidence" value="ECO:0007669"/>
    <property type="project" value="UniProtKB-UniRule"/>
</dbReference>
<dbReference type="AlphaFoldDB" id="A0A1S9N3L1"/>
<dbReference type="Pfam" id="PF02553">
    <property type="entry name" value="CbiN"/>
    <property type="match status" value="1"/>
</dbReference>
<feature type="transmembrane region" description="Helical" evidence="10">
    <location>
        <begin position="72"/>
        <end position="94"/>
    </location>
</feature>
<evidence type="ECO:0000313" key="12">
    <source>
        <dbReference type="Proteomes" id="UP000190959"/>
    </source>
</evidence>
<keyword evidence="5 10" id="KW-0812">Transmembrane</keyword>
<sequence length="106" mass="11465">MTKTKKTVVTLLIVAALIALIPLFTLKGAEFGGSDDAGSKVVSEITGTEYEPWFTPVMETWIGGELPGEIESLLFCLQTGIGVGVIAFLMGRLVERHKIENAKKKI</sequence>
<evidence type="ECO:0000256" key="4">
    <source>
        <dbReference type="ARBA" id="ARBA00022573"/>
    </source>
</evidence>
<evidence type="ECO:0000256" key="7">
    <source>
        <dbReference type="ARBA" id="ARBA00023065"/>
    </source>
</evidence>
<dbReference type="EMBL" id="MWMH01000006">
    <property type="protein sequence ID" value="OOP72117.1"/>
    <property type="molecule type" value="Genomic_DNA"/>
</dbReference>
<dbReference type="UniPathway" id="UPA00148"/>
<dbReference type="GO" id="GO:0005886">
    <property type="term" value="C:plasma membrane"/>
    <property type="evidence" value="ECO:0007669"/>
    <property type="project" value="UniProtKB-SubCell"/>
</dbReference>
<keyword evidence="7 10" id="KW-0406">Ion transport</keyword>
<name>A0A1S9N3L1_CLOBE</name>
<evidence type="ECO:0000256" key="10">
    <source>
        <dbReference type="HAMAP-Rule" id="MF_00330"/>
    </source>
</evidence>
<evidence type="ECO:0000256" key="5">
    <source>
        <dbReference type="ARBA" id="ARBA00022692"/>
    </source>
</evidence>
<reference evidence="11 12" key="1">
    <citation type="submission" date="2017-02" db="EMBL/GenBank/DDBJ databases">
        <title>Genome sequence of Clostridium beijerinckii Br21.</title>
        <authorList>
            <person name="Fonseca B.C."/>
            <person name="Guazzaroni M.E."/>
            <person name="Riano-Pachon D.M."/>
            <person name="Reginatto V."/>
        </authorList>
    </citation>
    <scope>NUCLEOTIDE SEQUENCE [LARGE SCALE GENOMIC DNA]</scope>
    <source>
        <strain evidence="11 12">Br21</strain>
    </source>
</reference>
<comment type="function">
    <text evidence="10">Part of the energy-coupling factor (ECF) transporter complex CbiMNOQ involved in cobalt import.</text>
</comment>
<evidence type="ECO:0000256" key="9">
    <source>
        <dbReference type="ARBA" id="ARBA00023285"/>
    </source>
</evidence>
<dbReference type="RefSeq" id="WP_078116510.1">
    <property type="nucleotide sequence ID" value="NZ_MWMH01000006.1"/>
</dbReference>
<comment type="pathway">
    <text evidence="10">Cofactor biosynthesis; adenosylcobalamin biosynthesis.</text>
</comment>
<protein>
    <recommendedName>
        <fullName evidence="10">Cobalt transport protein CbiN</fullName>
    </recommendedName>
    <alternativeName>
        <fullName evidence="10">Energy-coupling factor transporter probable substrate-capture protein CbiN</fullName>
        <shortName evidence="10">ECF transporter S component CbiN</shortName>
    </alternativeName>
</protein>
<proteinExistence type="inferred from homology"/>
<keyword evidence="6 10" id="KW-1133">Transmembrane helix</keyword>
<evidence type="ECO:0000256" key="3">
    <source>
        <dbReference type="ARBA" id="ARBA00022475"/>
    </source>
</evidence>
<dbReference type="GO" id="GO:0015087">
    <property type="term" value="F:cobalt ion transmembrane transporter activity"/>
    <property type="evidence" value="ECO:0007669"/>
    <property type="project" value="UniProtKB-UniRule"/>
</dbReference>
<keyword evidence="4 10" id="KW-0169">Cobalamin biosynthesis</keyword>
<dbReference type="PANTHER" id="PTHR38662">
    <property type="entry name" value="COBALT TRANSPORT PROTEIN CBIN"/>
    <property type="match status" value="1"/>
</dbReference>